<feature type="domain" description="Alpha/beta hydrolase fold-3" evidence="2">
    <location>
        <begin position="13"/>
        <end position="240"/>
    </location>
</feature>
<dbReference type="InterPro" id="IPR050300">
    <property type="entry name" value="GDXG_lipolytic_enzyme"/>
</dbReference>
<dbReference type="InterPro" id="IPR013094">
    <property type="entry name" value="AB_hydrolase_3"/>
</dbReference>
<keyword evidence="4" id="KW-1185">Reference proteome</keyword>
<name>A0A8T9C031_9HELO</name>
<dbReference type="SUPFAM" id="SSF53474">
    <property type="entry name" value="alpha/beta-Hydrolases"/>
    <property type="match status" value="1"/>
</dbReference>
<proteinExistence type="predicted"/>
<dbReference type="OrthoDB" id="408631at2759"/>
<dbReference type="GO" id="GO:0016787">
    <property type="term" value="F:hydrolase activity"/>
    <property type="evidence" value="ECO:0007669"/>
    <property type="project" value="UniProtKB-KW"/>
</dbReference>
<accession>A0A8T9C031</accession>
<reference evidence="3 4" key="1">
    <citation type="submission" date="2018-05" db="EMBL/GenBank/DDBJ databases">
        <title>Genome sequencing and assembly of the regulated plant pathogen Lachnellula willkommii and related sister species for the development of diagnostic species identification markers.</title>
        <authorList>
            <person name="Giroux E."/>
            <person name="Bilodeau G."/>
        </authorList>
    </citation>
    <scope>NUCLEOTIDE SEQUENCE [LARGE SCALE GENOMIC DNA]</scope>
    <source>
        <strain evidence="3 4">CBS 268.59</strain>
    </source>
</reference>
<organism evidence="3 4">
    <name type="scientific">Lachnellula suecica</name>
    <dbReference type="NCBI Taxonomy" id="602035"/>
    <lineage>
        <taxon>Eukaryota</taxon>
        <taxon>Fungi</taxon>
        <taxon>Dikarya</taxon>
        <taxon>Ascomycota</taxon>
        <taxon>Pezizomycotina</taxon>
        <taxon>Leotiomycetes</taxon>
        <taxon>Helotiales</taxon>
        <taxon>Lachnaceae</taxon>
        <taxon>Lachnellula</taxon>
    </lineage>
</organism>
<dbReference type="InterPro" id="IPR029058">
    <property type="entry name" value="AB_hydrolase_fold"/>
</dbReference>
<dbReference type="PANTHER" id="PTHR48081">
    <property type="entry name" value="AB HYDROLASE SUPERFAMILY PROTEIN C4A8.06C"/>
    <property type="match status" value="1"/>
</dbReference>
<keyword evidence="1" id="KW-0378">Hydrolase</keyword>
<dbReference type="Pfam" id="PF07859">
    <property type="entry name" value="Abhydrolase_3"/>
    <property type="match status" value="1"/>
</dbReference>
<dbReference type="Gene3D" id="3.40.50.1820">
    <property type="entry name" value="alpha/beta hydrolase"/>
    <property type="match status" value="1"/>
</dbReference>
<evidence type="ECO:0000259" key="2">
    <source>
        <dbReference type="Pfam" id="PF07859"/>
    </source>
</evidence>
<protein>
    <submittedName>
        <fullName evidence="3">Acetyl esterase</fullName>
    </submittedName>
</protein>
<dbReference type="EMBL" id="QGMK01001099">
    <property type="protein sequence ID" value="TVY73362.1"/>
    <property type="molecule type" value="Genomic_DNA"/>
</dbReference>
<evidence type="ECO:0000313" key="4">
    <source>
        <dbReference type="Proteomes" id="UP000469558"/>
    </source>
</evidence>
<dbReference type="AlphaFoldDB" id="A0A8T9C031"/>
<dbReference type="Proteomes" id="UP000469558">
    <property type="component" value="Unassembled WGS sequence"/>
</dbReference>
<gene>
    <name evidence="3" type="primary">aes</name>
    <name evidence="3" type="ORF">LSUE1_G005476</name>
</gene>
<evidence type="ECO:0000256" key="1">
    <source>
        <dbReference type="ARBA" id="ARBA00022801"/>
    </source>
</evidence>
<evidence type="ECO:0000313" key="3">
    <source>
        <dbReference type="EMBL" id="TVY73362.1"/>
    </source>
</evidence>
<comment type="caution">
    <text evidence="3">The sequence shown here is derived from an EMBL/GenBank/DDBJ whole genome shotgun (WGS) entry which is preliminary data.</text>
</comment>
<sequence length="265" mass="28910">MPPPGSKPDGVFLHIHGGGHVLAHCDWFDDLLLALATTTNLTVISPEYCLAPENPFPAGPSDVYDVATHLVDHSPSTYGGPLKFIAGDSAGAMLSMLTVLHLLKARPDFAFQGAAFIYGLFDWSLSPSAGNWTTPLIMRTSNIEHFGDAYLGSRTLLERRDPAISPLYHEVFQYPASQIEDLEALKTEGLEKRPKLPPALFLCGTLDPVVDDTVLMSFRYQVAGGEAVVKFVEGGPHGFLLFPEEQYESARIGKGILLDFLRARV</sequence>